<name>A0ABY4YBE3_9GAMM</name>
<dbReference type="RefSeq" id="WP_252581545.1">
    <property type="nucleotide sequence ID" value="NZ_CP071527.1"/>
</dbReference>
<sequence>MIIIGTTFISLVHSKQVSFPCVDVQGNLKPEFADSNYAQSGMENKIVCTQDTEQGNVFVVQAVKSATFQLEWARR</sequence>
<keyword evidence="2" id="KW-1185">Reference proteome</keyword>
<reference evidence="1" key="1">
    <citation type="submission" date="2021-03" db="EMBL/GenBank/DDBJ databases">
        <title>Legionella lytica PCM 2298.</title>
        <authorList>
            <person name="Koper P."/>
        </authorList>
    </citation>
    <scope>NUCLEOTIDE SEQUENCE</scope>
    <source>
        <strain evidence="1">PCM 2298</strain>
    </source>
</reference>
<evidence type="ECO:0000313" key="2">
    <source>
        <dbReference type="Proteomes" id="UP001057474"/>
    </source>
</evidence>
<evidence type="ECO:0000313" key="1">
    <source>
        <dbReference type="EMBL" id="USQ14777.1"/>
    </source>
</evidence>
<organism evidence="1 2">
    <name type="scientific">Legionella lytica</name>
    <dbReference type="NCBI Taxonomy" id="96232"/>
    <lineage>
        <taxon>Bacteria</taxon>
        <taxon>Pseudomonadati</taxon>
        <taxon>Pseudomonadota</taxon>
        <taxon>Gammaproteobacteria</taxon>
        <taxon>Legionellales</taxon>
        <taxon>Legionellaceae</taxon>
        <taxon>Legionella</taxon>
    </lineage>
</organism>
<protein>
    <submittedName>
        <fullName evidence="1">Uncharacterized protein</fullName>
    </submittedName>
</protein>
<dbReference type="Proteomes" id="UP001057474">
    <property type="component" value="Chromosome"/>
</dbReference>
<proteinExistence type="predicted"/>
<gene>
    <name evidence="1" type="ORF">J2N86_05600</name>
</gene>
<dbReference type="EMBL" id="CP071527">
    <property type="protein sequence ID" value="USQ14777.1"/>
    <property type="molecule type" value="Genomic_DNA"/>
</dbReference>
<accession>A0ABY4YBE3</accession>